<evidence type="ECO:0000256" key="1">
    <source>
        <dbReference type="SAM" id="Coils"/>
    </source>
</evidence>
<feature type="region of interest" description="Disordered" evidence="2">
    <location>
        <begin position="271"/>
        <end position="334"/>
    </location>
</feature>
<feature type="coiled-coil region" evidence="1">
    <location>
        <begin position="2823"/>
        <end position="2871"/>
    </location>
</feature>
<feature type="coiled-coil region" evidence="1">
    <location>
        <begin position="338"/>
        <end position="423"/>
    </location>
</feature>
<feature type="coiled-coil region" evidence="1">
    <location>
        <begin position="460"/>
        <end position="498"/>
    </location>
</feature>
<dbReference type="Proteomes" id="UP000274756">
    <property type="component" value="Unassembled WGS sequence"/>
</dbReference>
<feature type="coiled-coil region" evidence="1">
    <location>
        <begin position="1200"/>
        <end position="1259"/>
    </location>
</feature>
<reference evidence="3 5" key="2">
    <citation type="submission" date="2018-11" db="EMBL/GenBank/DDBJ databases">
        <authorList>
            <consortium name="Pathogen Informatics"/>
        </authorList>
    </citation>
    <scope>NUCLEOTIDE SEQUENCE [LARGE SCALE GENOMIC DNA]</scope>
</reference>
<feature type="coiled-coil region" evidence="1">
    <location>
        <begin position="1531"/>
        <end position="1558"/>
    </location>
</feature>
<evidence type="ECO:0000313" key="3">
    <source>
        <dbReference type="EMBL" id="VDN60202.1"/>
    </source>
</evidence>
<dbReference type="STRING" id="318479.A0A0N4UJG8"/>
<accession>A0A0N4UJG8</accession>
<protein>
    <submittedName>
        <fullName evidence="6">JAKMIP_CC3 domain-containing protein</fullName>
    </submittedName>
</protein>
<dbReference type="WBParaSite" id="DME_0000780501-mRNA-1">
    <property type="protein sequence ID" value="DME_0000780501-mRNA-1"/>
    <property type="gene ID" value="DME_0000780501"/>
</dbReference>
<reference evidence="6" key="1">
    <citation type="submission" date="2016-04" db="UniProtKB">
        <authorList>
            <consortium name="WormBaseParasite"/>
        </authorList>
    </citation>
    <scope>IDENTIFICATION</scope>
</reference>
<dbReference type="Proteomes" id="UP000038040">
    <property type="component" value="Unplaced"/>
</dbReference>
<name>A0A0N4UJG8_DRAME</name>
<dbReference type="OrthoDB" id="2441647at2759"/>
<gene>
    <name evidence="3" type="ORF">DME_LOCUS10175</name>
</gene>
<evidence type="ECO:0000256" key="2">
    <source>
        <dbReference type="SAM" id="MobiDB-lite"/>
    </source>
</evidence>
<feature type="coiled-coil region" evidence="1">
    <location>
        <begin position="1288"/>
        <end position="1322"/>
    </location>
</feature>
<dbReference type="EMBL" id="UYYG01001205">
    <property type="protein sequence ID" value="VDN60202.1"/>
    <property type="molecule type" value="Genomic_DNA"/>
</dbReference>
<sequence>MECLSCNIYKSQIVSKDREIQNLNNLLTNQRLKSKAKLTQLQQAFQSNLSDHHVNGDLVARIIGLENHLYHVEEENALLKSDLSTRQMDLDHLTLLLEQIDEQIKTQKFELLECDETSSQVDVGNCPDFERLHAQIVYKLYFNLRTAMLLTEIHKAYGFSFFYYNILLQDNKIMELNSVILDKERQILDLQEMCREQDQVAQAKTKAFQIMQHKFMEASSRTTKECSTETDEKVFTEYNNNALNGCLTASSSRLIRSVNKTFLPGHAVMQIKTGDRHSPPPVDPSEDHSSFTTEKEIKDIDVGSKNSERNKNRKRVTFDLPPQQNEENGNKDDVAQTIIDLTSENDELRRIIQEMEMNGEHSAKDRIEKIILKLLKLEAELEQLRHDGKNLVFKARAASQTRIRELEEKIASMETKYNIEDLNKYFLSKNPFKLKVETMKSKEETLRNAREWLLEENGKLMEQLSSLRFQQQKIDDLREELNESLSEREKIRLKLENDRELIVKLADDLEDTRATATVLLEQKISILDDVERLKGLVLYSVCNRDSKIVKMTIWSIVNMVYMVHEESIEEMWRFERILSNVWRADVLLEALEALEEYIEVLETDIFIYEQHVGILRDSLGVSQIDRRTLIKSKAFETKLKALELEKDQMVKINNDEKLRIKALTFKIRSLENDNALLVANLDEIKSKLVENNDNKNTKSDSAVSLNSTLSAKIINEHEIFEQNELKIENLRKIINEKECEIDRLKTISIRKEYEEKKNKEKYDNELLNMEKKISILREMNEQILEHWRETDELLDEKDKEINKLREENEKFKKDSNSTDQDEIIDLVRMGQEMDSLREECERLRRDLCRVECMNFELQNELDKQLEKARMQENDLTQSNDMMLDTIINNLENQRGSSSDLLNQNHMEVSVVGEGKYHNHKFISIDNGQESARKILDCDGTDENAPLEFRNMFLSNTESCAFSQTHISSVLTDANCQTTVSTSETASQCENVKENLLNECCHVFLQKQLSSALVDDSCQISAILNSDLASQSEASCQPKVPTSEIASYFEASCQTIVLSNEAASQCGDIEEILADVYDVFSHKQISPILIDGICQTIVSANDVASQCEDIMENLVTVHSDLQSVGLNESGLVHSDQNDSNECSASPSQFDMVSSISVVPSKIFQNENLCNIGKDQILEQNLSLCECVTETTKVQDSLPENINQLMTLNAELETAVNVLNGEIWSLKQQLKAILNEREHLVDKLEEIVELREKDRLEAQQRESEFEQQKDMTETYRRQALLNENEYSRKLVEWQEKEKEMEKHRAELEQAYQQLTHYYQELQGAYNALYSQFYAQKSDSCTISDLTADMIDTMQTQYSENLSVISQLREKLDFANNQIIDLRLDYSKQLSYLRLKIMALRDNELKLIKDLVVEHTALVQSDFLHQESEFEQKLMEFINQIVVEYTEYINENKQILGKIFDRDSNPPSLKNMTLLQLSELVRNLFKCEDQFVNGSVNYTGAVKAIFCPSKTQLDILATRLTSKTADNDALFRCNAELAHTNVRLQNEIDSLNAQIIKFQEKNYTDISVGLCIDEDVSCCKSTQTQQSYEEICVSELHSVCDHHMLKEGEKLFNGSERLEIQSNFGLSESKRIDKSVDLQKVEVISDEADENVWEWNNFEEEALSQAEVHFEARNGKEHTKQYSPEEYGDSLIIPQICKCAGNYNDLCNRHATLEGKMSENIDNKFKNDENLSKIVEEKQRITEKSLEYEEKLENQNKTIHILEEKNIALSNELEQSYHSLETNLADKYSLIQELEDNKLLVERLISQILPESNDAGEETKNKIERLCKEINSIRAQNDLLKDAETKLMDLVEERNIAVENLQNDIVIMASKIDEMIIAKNNLNVDKEELGNKLASVEKFYKNELKELRTKLEEYENLTEKNRQQNQLASVETFYKNELEELRTKLEDYENLITEKNGLQNQLASAETFHKNELEELRTKLEDYENLITEKNGLQNQLASVETFYKNELEELRTKLEDYENLITEKNGLQNQLTSVETFYKNELEELRTKLEEYERRYFIEEHKWNNEILAAKREIEIVKKNLQTLEEENRDLKQQLDITEEKCRKQDFVEDMHKNKMEILYSKLKTYENFTGIQEEKAIQTDQEEARRKIPTCVQIFSMDQKTLDKTHLNGAEVKDDQKLCRSSSSTTGFSSEGMLANINDRIQQLQEIVSSFSVDLKMCEMVNDYDNDNVFTFTLEFSSFSYNVTYWSISRRVLHMFVGNFLAGRYFGNRGTDEILGRNGTYVRELDHFDKLFDNFIENGNGITTNMAKLREITDILSVDILSINSSENEEEMIYDGWNILCNLFQRCLNVCNIQIDQFKGQLQNLEETRFSINECVHCLENTLTNSLITTELDGSVDMNEKKIAKIDNALNIEAIKCLIGYDSTKINLFQKFFNMENKKFKEILEIIESVKSSEIFQTKIFSLVEENEKLKDELKKLKEEKLQEIIKCEKLERMRSDLMKAVDDYENLVEMLKEFKNKTKQEIFAELEEIRGSNSQIWNELDSLKKILFTIKNNDENQYNKFEEPMETMKNMRKKISILENDLIEKDFLIKKLNSTKQKVNKSSQTLLIENNQLCASEFITDNINGSVNVDDNCNKTGQKLTENNEELRRVENNIGNPRKLDIDTQLKNERRFSIEEEDDSVENADGGKEEVIPDSLSGMQLNQVPEDSRITDLISYEIKPCAKCLKNNAIMSKLKHENMRIAKELCNVRRLLVTRENDLQMRIERELVLESNLKDFQLQCDSLSVELTRNRSIYSHKQNSQNQRVAKLQEKISETEQFHNEELEQFIDELHIAEAKLRSAENIKKENEKMIEQLQNKIREWATRCSDLIRENEALLRANEGVKTLESIISKINEEKQHLYHELCDIHAERTQLLSIRDHLCVCLDEANTQIQQLREKLHLSINDRTAKAMKIIELQAEIHAIKVKLSKVGSVVDQSFYENDYGLIDENKRKFFAKNRALSEGSLSEKSKMVIFHKNMATDDNSKTKNVRESSQTSIIPSFNKQFASLRIFRAHEKSDSLIAINNSGNKLISRSVSYFIRKFIFLLFFYNYLELSNLAPKDLMQI</sequence>
<evidence type="ECO:0000313" key="6">
    <source>
        <dbReference type="WBParaSite" id="DME_0000780501-mRNA-1"/>
    </source>
</evidence>
<organism evidence="4 6">
    <name type="scientific">Dracunculus medinensis</name>
    <name type="common">Guinea worm</name>
    <dbReference type="NCBI Taxonomy" id="318479"/>
    <lineage>
        <taxon>Eukaryota</taxon>
        <taxon>Metazoa</taxon>
        <taxon>Ecdysozoa</taxon>
        <taxon>Nematoda</taxon>
        <taxon>Chromadorea</taxon>
        <taxon>Rhabditida</taxon>
        <taxon>Spirurina</taxon>
        <taxon>Dracunculoidea</taxon>
        <taxon>Dracunculidae</taxon>
        <taxon>Dracunculus</taxon>
    </lineage>
</organism>
<feature type="coiled-coil region" evidence="1">
    <location>
        <begin position="653"/>
        <end position="687"/>
    </location>
</feature>
<keyword evidence="5" id="KW-1185">Reference proteome</keyword>
<feature type="coiled-coil region" evidence="1">
    <location>
        <begin position="720"/>
        <end position="878"/>
    </location>
</feature>
<feature type="coiled-coil region" evidence="1">
    <location>
        <begin position="1728"/>
        <end position="1857"/>
    </location>
</feature>
<dbReference type="PANTHER" id="PTHR23159:SF31">
    <property type="entry name" value="CENTROSOME-ASSOCIATED PROTEIN CEP250 ISOFORM X1"/>
    <property type="match status" value="1"/>
</dbReference>
<proteinExistence type="predicted"/>
<keyword evidence="1" id="KW-0175">Coiled coil</keyword>
<dbReference type="PANTHER" id="PTHR23159">
    <property type="entry name" value="CENTROSOMAL PROTEIN 2"/>
    <property type="match status" value="1"/>
</dbReference>
<feature type="compositionally biased region" description="Basic and acidic residues" evidence="2">
    <location>
        <begin position="285"/>
        <end position="310"/>
    </location>
</feature>
<evidence type="ECO:0000313" key="4">
    <source>
        <dbReference type="Proteomes" id="UP000038040"/>
    </source>
</evidence>
<feature type="coiled-coil region" evidence="1">
    <location>
        <begin position="2459"/>
        <end position="2521"/>
    </location>
</feature>
<feature type="coiled-coil region" evidence="1">
    <location>
        <begin position="1894"/>
        <end position="2099"/>
    </location>
</feature>
<evidence type="ECO:0000313" key="5">
    <source>
        <dbReference type="Proteomes" id="UP000274756"/>
    </source>
</evidence>